<evidence type="ECO:0000259" key="4">
    <source>
        <dbReference type="SMART" id="SM00858"/>
    </source>
</evidence>
<dbReference type="Pfam" id="PF13144">
    <property type="entry name" value="ChapFlgA"/>
    <property type="match status" value="1"/>
</dbReference>
<proteinExistence type="predicted"/>
<evidence type="ECO:0000256" key="2">
    <source>
        <dbReference type="ARBA" id="ARBA00022729"/>
    </source>
</evidence>
<dbReference type="GO" id="GO:0042597">
    <property type="term" value="C:periplasmic space"/>
    <property type="evidence" value="ECO:0007669"/>
    <property type="project" value="UniProtKB-SubCell"/>
</dbReference>
<dbReference type="InterPro" id="IPR039246">
    <property type="entry name" value="Flagellar_FlgA"/>
</dbReference>
<keyword evidence="5" id="KW-0969">Cilium</keyword>
<protein>
    <submittedName>
        <fullName evidence="5">Flagellar basal body P-ring formation protein FlgA</fullName>
    </submittedName>
</protein>
<dbReference type="CDD" id="cd11614">
    <property type="entry name" value="SAF_CpaB_FlgA_like"/>
    <property type="match status" value="1"/>
</dbReference>
<keyword evidence="5" id="KW-0966">Cell projection</keyword>
<dbReference type="GO" id="GO:0044780">
    <property type="term" value="P:bacterial-type flagellum assembly"/>
    <property type="evidence" value="ECO:0007669"/>
    <property type="project" value="InterPro"/>
</dbReference>
<dbReference type="RefSeq" id="WP_183115666.1">
    <property type="nucleotide sequence ID" value="NZ_JABEQG010000009.1"/>
</dbReference>
<evidence type="ECO:0000256" key="1">
    <source>
        <dbReference type="ARBA" id="ARBA00004418"/>
    </source>
</evidence>
<name>A0A7W4I4L8_GLUDI</name>
<dbReference type="Proteomes" id="UP000550787">
    <property type="component" value="Unassembled WGS sequence"/>
</dbReference>
<keyword evidence="2" id="KW-0732">Signal</keyword>
<accession>A0A7W4I4L8</accession>
<dbReference type="SMART" id="SM00858">
    <property type="entry name" value="SAF"/>
    <property type="match status" value="1"/>
</dbReference>
<dbReference type="Gene3D" id="3.90.1210.10">
    <property type="entry name" value="Antifreeze-like/N-acetylneuraminic acid synthase C-terminal domain"/>
    <property type="match status" value="1"/>
</dbReference>
<reference evidence="5 6" key="1">
    <citation type="submission" date="2020-04" db="EMBL/GenBank/DDBJ databases">
        <title>Description of novel Gluconacetobacter.</title>
        <authorList>
            <person name="Sombolestani A."/>
        </authorList>
    </citation>
    <scope>NUCLEOTIDE SEQUENCE [LARGE SCALE GENOMIC DNA]</scope>
    <source>
        <strain evidence="5 6">LMG 7603</strain>
    </source>
</reference>
<organism evidence="5 6">
    <name type="scientific">Gluconacetobacter diazotrophicus</name>
    <name type="common">Acetobacter diazotrophicus</name>
    <dbReference type="NCBI Taxonomy" id="33996"/>
    <lineage>
        <taxon>Bacteria</taxon>
        <taxon>Pseudomonadati</taxon>
        <taxon>Pseudomonadota</taxon>
        <taxon>Alphaproteobacteria</taxon>
        <taxon>Acetobacterales</taxon>
        <taxon>Acetobacteraceae</taxon>
        <taxon>Gluconacetobacter</taxon>
    </lineage>
</organism>
<keyword evidence="3" id="KW-0574">Periplasm</keyword>
<evidence type="ECO:0000313" key="6">
    <source>
        <dbReference type="Proteomes" id="UP000550787"/>
    </source>
</evidence>
<dbReference type="PANTHER" id="PTHR36307:SF1">
    <property type="entry name" value="FLAGELLA BASAL BODY P-RING FORMATION PROTEIN FLGA"/>
    <property type="match status" value="1"/>
</dbReference>
<dbReference type="NCBIfam" id="TIGR03170">
    <property type="entry name" value="flgA_cterm"/>
    <property type="match status" value="1"/>
</dbReference>
<evidence type="ECO:0000313" key="5">
    <source>
        <dbReference type="EMBL" id="MBB2156049.1"/>
    </source>
</evidence>
<dbReference type="Gene3D" id="2.30.30.760">
    <property type="match status" value="1"/>
</dbReference>
<dbReference type="EMBL" id="JABEQG010000009">
    <property type="protein sequence ID" value="MBB2156049.1"/>
    <property type="molecule type" value="Genomic_DNA"/>
</dbReference>
<gene>
    <name evidence="5" type="primary">flgA</name>
    <name evidence="5" type="ORF">HLH33_06960</name>
</gene>
<comment type="subcellular location">
    <subcellularLocation>
        <location evidence="1">Periplasm</location>
    </subcellularLocation>
</comment>
<dbReference type="InterPro" id="IPR013974">
    <property type="entry name" value="SAF"/>
</dbReference>
<dbReference type="AlphaFoldDB" id="A0A7W4I4L8"/>
<dbReference type="InterPro" id="IPR017585">
    <property type="entry name" value="SAF_FlgA"/>
</dbReference>
<feature type="domain" description="SAF" evidence="4">
    <location>
        <begin position="171"/>
        <end position="233"/>
    </location>
</feature>
<evidence type="ECO:0000256" key="3">
    <source>
        <dbReference type="ARBA" id="ARBA00022764"/>
    </source>
</evidence>
<sequence length="326" mass="34520">MMTFHVASVCAATLRSATVITSNTVRLSDLFADLEPGEDRVIGPAPAPGASIHVGGGQLIAIADQFGVDWIDQSPSALATITRAGRLLDKEFFVEFVRRSLSDGGTDPLSVDLVDFHPLMVAPDDPKPVTMSDVSWDQRSGRFSATIYRTHPTGDVTQDSFMLTGTVHAAQRVLVFARALSADTVLSSSDVRVDDAYVGRLSDGVMTNAGGIEGMTLMHNVVAGQPVLDRDLHRSVVMHKGNPILIAFTVPGIHLAATGRALEDGGDGQYVHALNVGSGMIVTGRVTSASEIQVDSRSTAVPSNSNALRLLTASARPNTRAESSFR</sequence>
<keyword evidence="5" id="KW-0282">Flagellum</keyword>
<comment type="caution">
    <text evidence="5">The sequence shown here is derived from an EMBL/GenBank/DDBJ whole genome shotgun (WGS) entry which is preliminary data.</text>
</comment>
<dbReference type="PANTHER" id="PTHR36307">
    <property type="entry name" value="FLAGELLA BASAL BODY P-RING FORMATION PROTEIN FLGA"/>
    <property type="match status" value="1"/>
</dbReference>